<evidence type="ECO:0000256" key="6">
    <source>
        <dbReference type="RuleBase" id="RU362125"/>
    </source>
</evidence>
<dbReference type="EMBL" id="OCNJ01000005">
    <property type="protein sequence ID" value="SOD96290.1"/>
    <property type="molecule type" value="Genomic_DNA"/>
</dbReference>
<organism evidence="11 12">
    <name type="scientific">Caenispirillum bisanense</name>
    <dbReference type="NCBI Taxonomy" id="414052"/>
    <lineage>
        <taxon>Bacteria</taxon>
        <taxon>Pseudomonadati</taxon>
        <taxon>Pseudomonadota</taxon>
        <taxon>Alphaproteobacteria</taxon>
        <taxon>Rhodospirillales</taxon>
        <taxon>Novispirillaceae</taxon>
        <taxon>Caenispirillum</taxon>
    </lineage>
</organism>
<evidence type="ECO:0000259" key="9">
    <source>
        <dbReference type="Pfam" id="PF02771"/>
    </source>
</evidence>
<evidence type="ECO:0000259" key="10">
    <source>
        <dbReference type="Pfam" id="PF12806"/>
    </source>
</evidence>
<name>A0A286GLA2_9PROT</name>
<evidence type="ECO:0000256" key="5">
    <source>
        <dbReference type="ARBA" id="ARBA00023002"/>
    </source>
</evidence>
<dbReference type="InterPro" id="IPR006091">
    <property type="entry name" value="Acyl-CoA_Oxase/DH_mid-dom"/>
</dbReference>
<dbReference type="GO" id="GO:0016627">
    <property type="term" value="F:oxidoreductase activity, acting on the CH-CH group of donors"/>
    <property type="evidence" value="ECO:0007669"/>
    <property type="project" value="InterPro"/>
</dbReference>
<dbReference type="Gene3D" id="1.10.540.10">
    <property type="entry name" value="Acyl-CoA dehydrogenase/oxidase, N-terminal domain"/>
    <property type="match status" value="1"/>
</dbReference>
<dbReference type="InterPro" id="IPR052166">
    <property type="entry name" value="Diverse_Acyl-CoA_DH"/>
</dbReference>
<evidence type="ECO:0000256" key="4">
    <source>
        <dbReference type="ARBA" id="ARBA00022827"/>
    </source>
</evidence>
<keyword evidence="12" id="KW-1185">Reference proteome</keyword>
<gene>
    <name evidence="11" type="ORF">SAMN05421508_105251</name>
</gene>
<evidence type="ECO:0000256" key="3">
    <source>
        <dbReference type="ARBA" id="ARBA00022630"/>
    </source>
</evidence>
<evidence type="ECO:0000259" key="7">
    <source>
        <dbReference type="Pfam" id="PF00441"/>
    </source>
</evidence>
<evidence type="ECO:0000256" key="2">
    <source>
        <dbReference type="ARBA" id="ARBA00009347"/>
    </source>
</evidence>
<reference evidence="11 12" key="1">
    <citation type="submission" date="2017-09" db="EMBL/GenBank/DDBJ databases">
        <authorList>
            <person name="Ehlers B."/>
            <person name="Leendertz F.H."/>
        </authorList>
    </citation>
    <scope>NUCLEOTIDE SEQUENCE [LARGE SCALE GENOMIC DNA]</scope>
    <source>
        <strain evidence="11 12">USBA 140</strain>
    </source>
</reference>
<sequence>MTVYAAPVDDMRFLLHEVFDVSTALAGLPGLPEVDADLMDAVLGEAAKVCEGAVFPANAVGDREGATLTDAGVVMPAAFHDAYRQWADGAWTGIALDPAYDGQGLPRVVDFLVTEMVCGASLAFSILPGLTRGAWRAIAAHASEDLKRRWLPKMATGAWTGAMALTEPQCGTDLGLLRTRAEPAADGDGWRLTGTKMFISAADHDLTDNVVHLVLARLPDAPPGTRGISLFLVPKMLPDGRRNGWSVGSLEDKMGLHASPTCVVNYDGALGWLVGEPHRGLPAMFTMMNDERLFVGIQGIGAAECAWQSAAAYAAERLQGRAPGGPVRPDLPADPIVHHPDVARMIDTARATTEGGRALAAWVAIQLDRAEHLPPGPGRAAAEDLVALLTPVVKAAGTDFAFEACVAAQQVLGGHGYVRDWGVEQLVRDVRVTQIYEGTNGIQALDLVGRKLLPDGGRLPQRLFDLVRADLPGMPADLREPVARVLAASERVVETLQAGLSPTAAAEAATDILRLFALLSYGWMWGRMAAAAERGDGALHAAKRKTARVFARRVLPEAETLTARIAAAAA</sequence>
<dbReference type="SUPFAM" id="SSF47203">
    <property type="entry name" value="Acyl-CoA dehydrogenase C-terminal domain-like"/>
    <property type="match status" value="1"/>
</dbReference>
<comment type="similarity">
    <text evidence="2 6">Belongs to the acyl-CoA dehydrogenase family.</text>
</comment>
<evidence type="ECO:0000313" key="11">
    <source>
        <dbReference type="EMBL" id="SOD96290.1"/>
    </source>
</evidence>
<evidence type="ECO:0000259" key="8">
    <source>
        <dbReference type="Pfam" id="PF02770"/>
    </source>
</evidence>
<keyword evidence="3 6" id="KW-0285">Flavoprotein</keyword>
<dbReference type="OrthoDB" id="5510711at2"/>
<dbReference type="Pfam" id="PF02771">
    <property type="entry name" value="Acyl-CoA_dh_N"/>
    <property type="match status" value="1"/>
</dbReference>
<dbReference type="InterPro" id="IPR009100">
    <property type="entry name" value="AcylCoA_DH/oxidase_NM_dom_sf"/>
</dbReference>
<dbReference type="Gene3D" id="2.40.110.10">
    <property type="entry name" value="Butyryl-CoA Dehydrogenase, subunit A, domain 2"/>
    <property type="match status" value="1"/>
</dbReference>
<dbReference type="InterPro" id="IPR025878">
    <property type="entry name" value="Acyl-CoA_dh-like_C_dom"/>
</dbReference>
<dbReference type="InterPro" id="IPR013786">
    <property type="entry name" value="AcylCoA_DH/ox_N"/>
</dbReference>
<dbReference type="InterPro" id="IPR009075">
    <property type="entry name" value="AcylCo_DH/oxidase_C"/>
</dbReference>
<feature type="domain" description="Acetyl-CoA dehydrogenase-like C-terminal" evidence="10">
    <location>
        <begin position="476"/>
        <end position="569"/>
    </location>
</feature>
<dbReference type="InterPro" id="IPR037069">
    <property type="entry name" value="AcylCoA_DH/ox_N_sf"/>
</dbReference>
<proteinExistence type="inferred from homology"/>
<dbReference type="InterPro" id="IPR046373">
    <property type="entry name" value="Acyl-CoA_Oxase/DH_mid-dom_sf"/>
</dbReference>
<keyword evidence="5 6" id="KW-0560">Oxidoreductase</keyword>
<comment type="cofactor">
    <cofactor evidence="1 6">
        <name>FAD</name>
        <dbReference type="ChEBI" id="CHEBI:57692"/>
    </cofactor>
</comment>
<dbReference type="RefSeq" id="WP_097279624.1">
    <property type="nucleotide sequence ID" value="NZ_OCNJ01000005.1"/>
</dbReference>
<evidence type="ECO:0000256" key="1">
    <source>
        <dbReference type="ARBA" id="ARBA00001974"/>
    </source>
</evidence>
<protein>
    <submittedName>
        <fullName evidence="11">Acyl-CoA dehydrogenase</fullName>
    </submittedName>
</protein>
<dbReference type="InterPro" id="IPR036250">
    <property type="entry name" value="AcylCo_DH-like_C"/>
</dbReference>
<dbReference type="Pfam" id="PF02770">
    <property type="entry name" value="Acyl-CoA_dh_M"/>
    <property type="match status" value="1"/>
</dbReference>
<keyword evidence="4 6" id="KW-0274">FAD</keyword>
<evidence type="ECO:0000313" key="12">
    <source>
        <dbReference type="Proteomes" id="UP000219621"/>
    </source>
</evidence>
<dbReference type="Proteomes" id="UP000219621">
    <property type="component" value="Unassembled WGS sequence"/>
</dbReference>
<accession>A0A286GLA2</accession>
<dbReference type="SUPFAM" id="SSF56645">
    <property type="entry name" value="Acyl-CoA dehydrogenase NM domain-like"/>
    <property type="match status" value="1"/>
</dbReference>
<feature type="domain" description="Acyl-CoA oxidase/dehydrogenase middle" evidence="8">
    <location>
        <begin position="162"/>
        <end position="267"/>
    </location>
</feature>
<dbReference type="Pfam" id="PF00441">
    <property type="entry name" value="Acyl-CoA_dh_1"/>
    <property type="match status" value="1"/>
</dbReference>
<dbReference type="PANTHER" id="PTHR42803:SF1">
    <property type="entry name" value="BROAD-SPECIFICITY LINEAR ACYL-COA DEHYDROGENASE FADE5"/>
    <property type="match status" value="1"/>
</dbReference>
<dbReference type="AlphaFoldDB" id="A0A286GLA2"/>
<dbReference type="GO" id="GO:0050660">
    <property type="term" value="F:flavin adenine dinucleotide binding"/>
    <property type="evidence" value="ECO:0007669"/>
    <property type="project" value="InterPro"/>
</dbReference>
<feature type="domain" description="Acyl-CoA dehydrogenase/oxidase N-terminal" evidence="9">
    <location>
        <begin position="80"/>
        <end position="157"/>
    </location>
</feature>
<dbReference type="PANTHER" id="PTHR42803">
    <property type="entry name" value="ACYL-COA DEHYDROGENASE"/>
    <property type="match status" value="1"/>
</dbReference>
<feature type="domain" description="Acyl-CoA dehydrogenase/oxidase C-terminal" evidence="7">
    <location>
        <begin position="279"/>
        <end position="447"/>
    </location>
</feature>
<dbReference type="Gene3D" id="1.20.140.10">
    <property type="entry name" value="Butyryl-CoA Dehydrogenase, subunit A, domain 3"/>
    <property type="match status" value="1"/>
</dbReference>
<dbReference type="Pfam" id="PF12806">
    <property type="entry name" value="Acyl-CoA_dh_C"/>
    <property type="match status" value="1"/>
</dbReference>